<protein>
    <submittedName>
        <fullName evidence="3">Predicted protein</fullName>
    </submittedName>
</protein>
<evidence type="ECO:0000313" key="4">
    <source>
        <dbReference type="Proteomes" id="UP000004184"/>
    </source>
</evidence>
<dbReference type="EMBL" id="GG657757">
    <property type="protein sequence ID" value="EFL29593.1"/>
    <property type="molecule type" value="Genomic_DNA"/>
</dbReference>
<feature type="region of interest" description="Disordered" evidence="1">
    <location>
        <begin position="1"/>
        <end position="41"/>
    </location>
</feature>
<name>D9X377_STRVT</name>
<dbReference type="GO" id="GO:0006313">
    <property type="term" value="P:DNA transposition"/>
    <property type="evidence" value="ECO:0007669"/>
    <property type="project" value="InterPro"/>
</dbReference>
<feature type="domain" description="Transposase IS4-like" evidence="2">
    <location>
        <begin position="12"/>
        <end position="88"/>
    </location>
</feature>
<dbReference type="STRING" id="591159.SSQG_00111"/>
<dbReference type="Pfam" id="PF01609">
    <property type="entry name" value="DDE_Tnp_1"/>
    <property type="match status" value="1"/>
</dbReference>
<sequence>MKLPLNSQEEDPSSRRRGPGAAPSPHRRKAGQDRLEGWKDDHNVSHRRVRARIERAFARMKNWKILRDCRRRGDGVFWAAGGIARMHNRGLDQ</sequence>
<dbReference type="GO" id="GO:0004803">
    <property type="term" value="F:transposase activity"/>
    <property type="evidence" value="ECO:0007669"/>
    <property type="project" value="InterPro"/>
</dbReference>
<accession>D9X377</accession>
<dbReference type="HOGENOM" id="CLU_2398465_0_0_11"/>
<keyword evidence="4" id="KW-1185">Reference proteome</keyword>
<organism evidence="3 4">
    <name type="scientific">Streptomyces viridochromogenes (strain DSM 40736 / JCM 4977 / BCRC 1201 / Tue 494)</name>
    <dbReference type="NCBI Taxonomy" id="591159"/>
    <lineage>
        <taxon>Bacteria</taxon>
        <taxon>Bacillati</taxon>
        <taxon>Actinomycetota</taxon>
        <taxon>Actinomycetes</taxon>
        <taxon>Kitasatosporales</taxon>
        <taxon>Streptomycetaceae</taxon>
        <taxon>Streptomyces</taxon>
    </lineage>
</organism>
<evidence type="ECO:0000256" key="1">
    <source>
        <dbReference type="SAM" id="MobiDB-lite"/>
    </source>
</evidence>
<dbReference type="Proteomes" id="UP000004184">
    <property type="component" value="Unassembled WGS sequence"/>
</dbReference>
<dbReference type="AlphaFoldDB" id="D9X377"/>
<reference evidence="4" key="1">
    <citation type="submission" date="2009-02" db="EMBL/GenBank/DDBJ databases">
        <title>Annotation of Streptomyces viridochromogenes strain DSM 40736.</title>
        <authorList>
            <consortium name="The Broad Institute Genome Sequencing Platform"/>
            <consortium name="Broad Institute Microbial Sequencing Center"/>
            <person name="Fischbach M."/>
            <person name="Godfrey P."/>
            <person name="Ward D."/>
            <person name="Young S."/>
            <person name="Zeng Q."/>
            <person name="Koehrsen M."/>
            <person name="Alvarado L."/>
            <person name="Berlin A.M."/>
            <person name="Bochicchio J."/>
            <person name="Borenstein D."/>
            <person name="Chapman S.B."/>
            <person name="Chen Z."/>
            <person name="Engels R."/>
            <person name="Freedman E."/>
            <person name="Gellesch M."/>
            <person name="Goldberg J."/>
            <person name="Griggs A."/>
            <person name="Gujja S."/>
            <person name="Heilman E.R."/>
            <person name="Heiman D.I."/>
            <person name="Hepburn T.A."/>
            <person name="Howarth C."/>
            <person name="Jen D."/>
            <person name="Larson L."/>
            <person name="Lewis B."/>
            <person name="Mehta T."/>
            <person name="Park D."/>
            <person name="Pearson M."/>
            <person name="Richards J."/>
            <person name="Roberts A."/>
            <person name="Saif S."/>
            <person name="Shea T.D."/>
            <person name="Shenoy N."/>
            <person name="Sisk P."/>
            <person name="Stolte C."/>
            <person name="Sykes S.N."/>
            <person name="Thomson T."/>
            <person name="Walk T."/>
            <person name="White J."/>
            <person name="Yandava C."/>
            <person name="Straight P."/>
            <person name="Clardy J."/>
            <person name="Hung D."/>
            <person name="Kolter R."/>
            <person name="Mekalanos J."/>
            <person name="Walker S."/>
            <person name="Walsh C.T."/>
            <person name="Wieland-Brown L.C."/>
            <person name="Haas B."/>
            <person name="Nusbaum C."/>
            <person name="Birren B."/>
        </authorList>
    </citation>
    <scope>NUCLEOTIDE SEQUENCE [LARGE SCALE GENOMIC DNA]</scope>
    <source>
        <strain evidence="4">DSM 40736 / JCM 4977 / BCRC 1201 / Tue 494</strain>
    </source>
</reference>
<dbReference type="InterPro" id="IPR002559">
    <property type="entry name" value="Transposase_11"/>
</dbReference>
<evidence type="ECO:0000313" key="3">
    <source>
        <dbReference type="EMBL" id="EFL29593.1"/>
    </source>
</evidence>
<evidence type="ECO:0000259" key="2">
    <source>
        <dbReference type="Pfam" id="PF01609"/>
    </source>
</evidence>
<feature type="compositionally biased region" description="Basic and acidic residues" evidence="1">
    <location>
        <begin position="30"/>
        <end position="41"/>
    </location>
</feature>
<dbReference type="GO" id="GO:0003677">
    <property type="term" value="F:DNA binding"/>
    <property type="evidence" value="ECO:0007669"/>
    <property type="project" value="InterPro"/>
</dbReference>
<gene>
    <name evidence="3" type="ORF">SSQG_00111</name>
</gene>
<proteinExistence type="predicted"/>